<dbReference type="OrthoDB" id="330671at2759"/>
<protein>
    <recommendedName>
        <fullName evidence="2">Cytidyltransferase-like domain-containing protein</fullName>
    </recommendedName>
</protein>
<evidence type="ECO:0008006" key="2">
    <source>
        <dbReference type="Google" id="ProtNLM"/>
    </source>
</evidence>
<accession>A0A1X7SR28</accession>
<dbReference type="Gene3D" id="3.40.50.620">
    <property type="entry name" value="HUPs"/>
    <property type="match status" value="1"/>
</dbReference>
<dbReference type="AlphaFoldDB" id="A0A1X7SR28"/>
<reference evidence="1" key="1">
    <citation type="submission" date="2017-05" db="UniProtKB">
        <authorList>
            <consortium name="EnsemblMetazoa"/>
        </authorList>
    </citation>
    <scope>IDENTIFICATION</scope>
</reference>
<dbReference type="InParanoid" id="A0A1X7SR28"/>
<organism evidence="1">
    <name type="scientific">Amphimedon queenslandica</name>
    <name type="common">Sponge</name>
    <dbReference type="NCBI Taxonomy" id="400682"/>
    <lineage>
        <taxon>Eukaryota</taxon>
        <taxon>Metazoa</taxon>
        <taxon>Porifera</taxon>
        <taxon>Demospongiae</taxon>
        <taxon>Heteroscleromorpha</taxon>
        <taxon>Haplosclerida</taxon>
        <taxon>Niphatidae</taxon>
        <taxon>Amphimedon</taxon>
    </lineage>
</organism>
<evidence type="ECO:0000313" key="1">
    <source>
        <dbReference type="EnsemblMetazoa" id="Aqu2.1.04576_001"/>
    </source>
</evidence>
<dbReference type="STRING" id="400682.A0A1X7SR28"/>
<dbReference type="SUPFAM" id="SSF52374">
    <property type="entry name" value="Nucleotidylyl transferase"/>
    <property type="match status" value="1"/>
</dbReference>
<dbReference type="EnsemblMetazoa" id="Aqu2.1.04576_001">
    <property type="protein sequence ID" value="Aqu2.1.04576_001"/>
    <property type="gene ID" value="Aqu2.1.04576"/>
</dbReference>
<sequence>MYRCGALIVKGSSSPKQLVPSLTAAAALIRDVLYVPLAPLPVEEPLTDLASRINRIYFTLSCIKPNLDLRVILPPTTPPATPTTFPLSNTLDALLSPETDFNAISGLPEYSNISIRTDEHLQSIFKTISPLPPDPDATPLATPTTITPHSDVALGGTFDSIHIGHLLLLTTAALIATTRVLVGIADGTITS</sequence>
<proteinExistence type="predicted"/>
<dbReference type="InterPro" id="IPR014729">
    <property type="entry name" value="Rossmann-like_a/b/a_fold"/>
</dbReference>
<name>A0A1X7SR28_AMPQE</name>